<dbReference type="InterPro" id="IPR027417">
    <property type="entry name" value="P-loop_NTPase"/>
</dbReference>
<gene>
    <name evidence="2" type="ORF">CLV28_1992</name>
</gene>
<dbReference type="OrthoDB" id="981508at2"/>
<dbReference type="Proteomes" id="UP000231693">
    <property type="component" value="Unassembled WGS sequence"/>
</dbReference>
<keyword evidence="3" id="KW-1185">Reference proteome</keyword>
<comment type="caution">
    <text evidence="2">The sequence shown here is derived from an EMBL/GenBank/DDBJ whole genome shotgun (WGS) entry which is preliminary data.</text>
</comment>
<dbReference type="Gene3D" id="3.40.50.300">
    <property type="entry name" value="P-loop containing nucleotide triphosphate hydrolases"/>
    <property type="match status" value="1"/>
</dbReference>
<accession>A0A2M9CE37</accession>
<evidence type="ECO:0000313" key="3">
    <source>
        <dbReference type="Proteomes" id="UP000231693"/>
    </source>
</evidence>
<dbReference type="PANTHER" id="PTHR10605:SF56">
    <property type="entry name" value="BIFUNCTIONAL HEPARAN SULFATE N-DEACETYLASE_N-SULFOTRANSFERASE"/>
    <property type="match status" value="1"/>
</dbReference>
<dbReference type="RefSeq" id="WP_100423178.1">
    <property type="nucleotide sequence ID" value="NZ_BOOX01000001.1"/>
</dbReference>
<evidence type="ECO:0000256" key="1">
    <source>
        <dbReference type="ARBA" id="ARBA00022679"/>
    </source>
</evidence>
<dbReference type="PANTHER" id="PTHR10605">
    <property type="entry name" value="HEPARAN SULFATE SULFOTRANSFERASE"/>
    <property type="match status" value="1"/>
</dbReference>
<protein>
    <submittedName>
        <fullName evidence="2">Sulfotransferase family protein</fullName>
    </submittedName>
</protein>
<reference evidence="2 3" key="1">
    <citation type="submission" date="2017-11" db="EMBL/GenBank/DDBJ databases">
        <title>Genomic Encyclopedia of Archaeal and Bacterial Type Strains, Phase II (KMG-II): From Individual Species to Whole Genera.</title>
        <authorList>
            <person name="Goeker M."/>
        </authorList>
    </citation>
    <scope>NUCLEOTIDE SEQUENCE [LARGE SCALE GENOMIC DNA]</scope>
    <source>
        <strain evidence="2 3">DSM 25478</strain>
    </source>
</reference>
<dbReference type="EMBL" id="PGFE01000003">
    <property type="protein sequence ID" value="PJJ70163.1"/>
    <property type="molecule type" value="Genomic_DNA"/>
</dbReference>
<organism evidence="2 3">
    <name type="scientific">Sediminihabitans luteus</name>
    <dbReference type="NCBI Taxonomy" id="1138585"/>
    <lineage>
        <taxon>Bacteria</taxon>
        <taxon>Bacillati</taxon>
        <taxon>Actinomycetota</taxon>
        <taxon>Actinomycetes</taxon>
        <taxon>Micrococcales</taxon>
        <taxon>Cellulomonadaceae</taxon>
        <taxon>Sediminihabitans</taxon>
    </lineage>
</organism>
<sequence length="299" mass="33488">MTTSLEGKTFVLGVGAQKAGTTWLYDHLDRTPGIELSPIKELHFFDTWYLGGPQAMKELRQRSRAEGGRIAHNYSAEKAARLLAILDRSLMLDFDRYFAHFERIGDPSSPFVGEITPAYALLSAENFGEIKRACNDRGMQVKVVFLMREPVDRMRSAARMTVATKGAESFEDTYRRLLSMRPHVDRGRYEKQVPALREVFGDDLYVTFYETFFGGGTAEFDRLVDFLGVERVAPDLAHRVHTYAMEARDLPAELVRQAAETYAPTFAFVDAEFGDQVPAAWAARGGAGRGRRRAATVGG</sequence>
<dbReference type="InterPro" id="IPR037359">
    <property type="entry name" value="NST/OST"/>
</dbReference>
<dbReference type="Pfam" id="PF13469">
    <property type="entry name" value="Sulfotransfer_3"/>
    <property type="match status" value="1"/>
</dbReference>
<dbReference type="AlphaFoldDB" id="A0A2M9CE37"/>
<name>A0A2M9CE37_9CELL</name>
<dbReference type="GO" id="GO:0008146">
    <property type="term" value="F:sulfotransferase activity"/>
    <property type="evidence" value="ECO:0007669"/>
    <property type="project" value="InterPro"/>
</dbReference>
<dbReference type="SUPFAM" id="SSF52540">
    <property type="entry name" value="P-loop containing nucleoside triphosphate hydrolases"/>
    <property type="match status" value="1"/>
</dbReference>
<evidence type="ECO:0000313" key="2">
    <source>
        <dbReference type="EMBL" id="PJJ70163.1"/>
    </source>
</evidence>
<keyword evidence="1 2" id="KW-0808">Transferase</keyword>
<proteinExistence type="predicted"/>